<keyword evidence="2" id="KW-1003">Cell membrane</keyword>
<dbReference type="RefSeq" id="WP_189880992.1">
    <property type="nucleotide sequence ID" value="NZ_BMWA01000072.1"/>
</dbReference>
<dbReference type="InterPro" id="IPR020846">
    <property type="entry name" value="MFS_dom"/>
</dbReference>
<dbReference type="EMBL" id="JBHSYM010000056">
    <property type="protein sequence ID" value="MFC7014803.1"/>
    <property type="molecule type" value="Genomic_DNA"/>
</dbReference>
<proteinExistence type="predicted"/>
<dbReference type="InterPro" id="IPR036259">
    <property type="entry name" value="MFS_trans_sf"/>
</dbReference>
<feature type="transmembrane region" description="Helical" evidence="6">
    <location>
        <begin position="33"/>
        <end position="58"/>
    </location>
</feature>
<name>A0ABW2E8W2_9ACTN</name>
<sequence>MIRKVWPLVCAAVALGIDAYVLAGVLPSIATSLATTAATIGLGVTAFTAAYALSGPLLSGTVVRGDTARALLIALGVFNLGNLITTLAPGIEVFLTSRVIAGAGAGVLTAVATATAAAMAADHERGRAMSLVTLGLSTGTVAGVPVGMLIGDRLNWRWTMALVVAVGALSMIALAARARTLPSLPTSQQEPALAVLRSGRTATGVIAAFLLGVASLGLYTYLLPMADARGLDDWGFALVWAWGIGGVTGSALIGRPLDQHGPKVLLFAMPVALIMSFGAVWITSSPTVWLSAAAVWGAAGWASVPTLQQALTHDRPERAMPIVAFQMAAMYLGSAAGAAVGSSLLAAGTDSADLSGWALIPAALALVLTGGISITSRRSPATPATPAPKGEPVRR</sequence>
<feature type="transmembrane region" description="Helical" evidence="6">
    <location>
        <begin position="70"/>
        <end position="88"/>
    </location>
</feature>
<dbReference type="PROSITE" id="PS50850">
    <property type="entry name" value="MFS"/>
    <property type="match status" value="1"/>
</dbReference>
<reference evidence="9" key="1">
    <citation type="journal article" date="2019" name="Int. J. Syst. Evol. Microbiol.">
        <title>The Global Catalogue of Microorganisms (GCM) 10K type strain sequencing project: providing services to taxonomists for standard genome sequencing and annotation.</title>
        <authorList>
            <consortium name="The Broad Institute Genomics Platform"/>
            <consortium name="The Broad Institute Genome Sequencing Center for Infectious Disease"/>
            <person name="Wu L."/>
            <person name="Ma J."/>
        </authorList>
    </citation>
    <scope>NUCLEOTIDE SEQUENCE [LARGE SCALE GENOMIC DNA]</scope>
    <source>
        <strain evidence="9">JCM 4855</strain>
    </source>
</reference>
<feature type="transmembrane region" description="Helical" evidence="6">
    <location>
        <begin position="354"/>
        <end position="374"/>
    </location>
</feature>
<feature type="transmembrane region" description="Helical" evidence="6">
    <location>
        <begin position="156"/>
        <end position="176"/>
    </location>
</feature>
<dbReference type="InterPro" id="IPR011701">
    <property type="entry name" value="MFS"/>
</dbReference>
<dbReference type="Gene3D" id="1.20.1250.20">
    <property type="entry name" value="MFS general substrate transporter like domains"/>
    <property type="match status" value="1"/>
</dbReference>
<evidence type="ECO:0000259" key="7">
    <source>
        <dbReference type="PROSITE" id="PS50850"/>
    </source>
</evidence>
<evidence type="ECO:0000313" key="9">
    <source>
        <dbReference type="Proteomes" id="UP001596409"/>
    </source>
</evidence>
<evidence type="ECO:0000313" key="8">
    <source>
        <dbReference type="EMBL" id="MFC7014803.1"/>
    </source>
</evidence>
<feature type="transmembrane region" description="Helical" evidence="6">
    <location>
        <begin position="100"/>
        <end position="121"/>
    </location>
</feature>
<keyword evidence="3 6" id="KW-0812">Transmembrane</keyword>
<evidence type="ECO:0000256" key="1">
    <source>
        <dbReference type="ARBA" id="ARBA00004651"/>
    </source>
</evidence>
<comment type="subcellular location">
    <subcellularLocation>
        <location evidence="1">Cell membrane</location>
        <topology evidence="1">Multi-pass membrane protein</topology>
    </subcellularLocation>
</comment>
<evidence type="ECO:0000256" key="3">
    <source>
        <dbReference type="ARBA" id="ARBA00022692"/>
    </source>
</evidence>
<evidence type="ECO:0000256" key="2">
    <source>
        <dbReference type="ARBA" id="ARBA00022475"/>
    </source>
</evidence>
<evidence type="ECO:0000256" key="5">
    <source>
        <dbReference type="ARBA" id="ARBA00023136"/>
    </source>
</evidence>
<feature type="transmembrane region" description="Helical" evidence="6">
    <location>
        <begin position="328"/>
        <end position="348"/>
    </location>
</feature>
<dbReference type="SUPFAM" id="SSF103473">
    <property type="entry name" value="MFS general substrate transporter"/>
    <property type="match status" value="1"/>
</dbReference>
<gene>
    <name evidence="8" type="ORF">ACFQMH_24425</name>
</gene>
<protein>
    <submittedName>
        <fullName evidence="8">MFS transporter</fullName>
    </submittedName>
</protein>
<dbReference type="InterPro" id="IPR050189">
    <property type="entry name" value="MFS_Efflux_Transporters"/>
</dbReference>
<keyword evidence="4 6" id="KW-1133">Transmembrane helix</keyword>
<comment type="caution">
    <text evidence="8">The sequence shown here is derived from an EMBL/GenBank/DDBJ whole genome shotgun (WGS) entry which is preliminary data.</text>
</comment>
<feature type="transmembrane region" description="Helical" evidence="6">
    <location>
        <begin position="264"/>
        <end position="282"/>
    </location>
</feature>
<dbReference type="PANTHER" id="PTHR43124">
    <property type="entry name" value="PURINE EFFLUX PUMP PBUE"/>
    <property type="match status" value="1"/>
</dbReference>
<keyword evidence="9" id="KW-1185">Reference proteome</keyword>
<feature type="domain" description="Major facilitator superfamily (MFS) profile" evidence="7">
    <location>
        <begin position="4"/>
        <end position="380"/>
    </location>
</feature>
<accession>A0ABW2E8W2</accession>
<feature type="transmembrane region" description="Helical" evidence="6">
    <location>
        <begin position="128"/>
        <end position="150"/>
    </location>
</feature>
<evidence type="ECO:0000256" key="6">
    <source>
        <dbReference type="SAM" id="Phobius"/>
    </source>
</evidence>
<keyword evidence="5 6" id="KW-0472">Membrane</keyword>
<feature type="transmembrane region" description="Helical" evidence="6">
    <location>
        <begin position="288"/>
        <end position="307"/>
    </location>
</feature>
<feature type="transmembrane region" description="Helical" evidence="6">
    <location>
        <begin position="234"/>
        <end position="252"/>
    </location>
</feature>
<evidence type="ECO:0000256" key="4">
    <source>
        <dbReference type="ARBA" id="ARBA00022989"/>
    </source>
</evidence>
<organism evidence="8 9">
    <name type="scientific">Streptomyces viridiviolaceus</name>
    <dbReference type="NCBI Taxonomy" id="68282"/>
    <lineage>
        <taxon>Bacteria</taxon>
        <taxon>Bacillati</taxon>
        <taxon>Actinomycetota</taxon>
        <taxon>Actinomycetes</taxon>
        <taxon>Kitasatosporales</taxon>
        <taxon>Streptomycetaceae</taxon>
        <taxon>Streptomyces</taxon>
    </lineage>
</organism>
<dbReference type="Pfam" id="PF07690">
    <property type="entry name" value="MFS_1"/>
    <property type="match status" value="1"/>
</dbReference>
<feature type="transmembrane region" description="Helical" evidence="6">
    <location>
        <begin position="202"/>
        <end position="222"/>
    </location>
</feature>
<dbReference type="Proteomes" id="UP001596409">
    <property type="component" value="Unassembled WGS sequence"/>
</dbReference>
<dbReference type="PANTHER" id="PTHR43124:SF10">
    <property type="entry name" value="PURINE EFFLUX PUMP PBUE"/>
    <property type="match status" value="1"/>
</dbReference>